<dbReference type="CDD" id="cd00570">
    <property type="entry name" value="GST_N_family"/>
    <property type="match status" value="1"/>
</dbReference>
<dbReference type="PANTHER" id="PTHR43968">
    <property type="match status" value="1"/>
</dbReference>
<accession>A0A1W6L9M4</accession>
<reference evidence="3 4" key="1">
    <citation type="submission" date="2016-04" db="EMBL/GenBank/DDBJ databases">
        <title>Complete genome sequence of natural rubber-degrading, novel Gram-negative bacterium, Rhizobacter gummiphilus strain NS21.</title>
        <authorList>
            <person name="Tabata M."/>
            <person name="Kasai D."/>
            <person name="Fukuda M."/>
        </authorList>
    </citation>
    <scope>NUCLEOTIDE SEQUENCE [LARGE SCALE GENOMIC DNA]</scope>
    <source>
        <strain evidence="3 4">NS21</strain>
    </source>
</reference>
<dbReference type="STRING" id="946333.A4W93_13700"/>
<dbReference type="InterPro" id="IPR036249">
    <property type="entry name" value="Thioredoxin-like_sf"/>
</dbReference>
<dbReference type="KEGG" id="rgu:A4W93_13700"/>
<dbReference type="GO" id="GO:0016740">
    <property type="term" value="F:transferase activity"/>
    <property type="evidence" value="ECO:0007669"/>
    <property type="project" value="UniProtKB-KW"/>
</dbReference>
<keyword evidence="4" id="KW-1185">Reference proteome</keyword>
<dbReference type="InterPro" id="IPR036282">
    <property type="entry name" value="Glutathione-S-Trfase_C_sf"/>
</dbReference>
<dbReference type="SUPFAM" id="SSF52833">
    <property type="entry name" value="Thioredoxin-like"/>
    <property type="match status" value="1"/>
</dbReference>
<dbReference type="AlphaFoldDB" id="A0A1W6L9M4"/>
<dbReference type="PROSITE" id="PS50405">
    <property type="entry name" value="GST_CTER"/>
    <property type="match status" value="1"/>
</dbReference>
<name>A0A1W6L9M4_9BURK</name>
<protein>
    <submittedName>
        <fullName evidence="3">Glutathione S-transferase</fullName>
    </submittedName>
</protein>
<dbReference type="InterPro" id="IPR050983">
    <property type="entry name" value="GST_Omega/HSP26"/>
</dbReference>
<organism evidence="3 4">
    <name type="scientific">Piscinibacter gummiphilus</name>
    <dbReference type="NCBI Taxonomy" id="946333"/>
    <lineage>
        <taxon>Bacteria</taxon>
        <taxon>Pseudomonadati</taxon>
        <taxon>Pseudomonadota</taxon>
        <taxon>Betaproteobacteria</taxon>
        <taxon>Burkholderiales</taxon>
        <taxon>Sphaerotilaceae</taxon>
        <taxon>Piscinibacter</taxon>
    </lineage>
</organism>
<dbReference type="OrthoDB" id="5791869at2"/>
<proteinExistence type="predicted"/>
<evidence type="ECO:0000259" key="1">
    <source>
        <dbReference type="PROSITE" id="PS50404"/>
    </source>
</evidence>
<dbReference type="Pfam" id="PF13417">
    <property type="entry name" value="GST_N_3"/>
    <property type="match status" value="1"/>
</dbReference>
<feature type="domain" description="GST C-terminal" evidence="2">
    <location>
        <begin position="84"/>
        <end position="240"/>
    </location>
</feature>
<gene>
    <name evidence="3" type="ORF">A4W93_13700</name>
</gene>
<dbReference type="PROSITE" id="PS50404">
    <property type="entry name" value="GST_NTER"/>
    <property type="match status" value="1"/>
</dbReference>
<dbReference type="SUPFAM" id="SSF47616">
    <property type="entry name" value="GST C-terminal domain-like"/>
    <property type="match status" value="1"/>
</dbReference>
<dbReference type="EMBL" id="CP015118">
    <property type="protein sequence ID" value="ARN20867.1"/>
    <property type="molecule type" value="Genomic_DNA"/>
</dbReference>
<dbReference type="Pfam" id="PF13410">
    <property type="entry name" value="GST_C_2"/>
    <property type="match status" value="1"/>
</dbReference>
<dbReference type="Proteomes" id="UP000193427">
    <property type="component" value="Chromosome"/>
</dbReference>
<evidence type="ECO:0000313" key="4">
    <source>
        <dbReference type="Proteomes" id="UP000193427"/>
    </source>
</evidence>
<evidence type="ECO:0000313" key="3">
    <source>
        <dbReference type="EMBL" id="ARN20867.1"/>
    </source>
</evidence>
<dbReference type="PANTHER" id="PTHR43968:SF6">
    <property type="entry name" value="GLUTATHIONE S-TRANSFERASE OMEGA"/>
    <property type="match status" value="1"/>
</dbReference>
<dbReference type="InterPro" id="IPR010987">
    <property type="entry name" value="Glutathione-S-Trfase_C-like"/>
</dbReference>
<dbReference type="Gene3D" id="3.40.30.110">
    <property type="match status" value="2"/>
</dbReference>
<sequence length="311" mass="33627">MSDLILHEYESSPFSEKVRLVMGLKGLAYRSVEVPVMLPKPDVVALTGGYRRTPFLQVGADVYCDSALICRLLEQRAPQPSLYPHVLTDLQHIVSNWADSTLFWAAIPYALQAGGLAQRLADASPDFLKAFGADRAAMTVGRARPGPADTGVQLHTQLRWLESMLADGRPFLLGAVPSIADVSAAQSVWHLKRAPLLGELFTPYPKVSGWYRRVEAFGHGRPTRLSSGEALEVARASTTFAPVSVAPGLGFEAGAPVTVSATDYGTDLNEGALVGLTADEVVIERTDERAGRVHVHFPRLGYQVKAVKTPN</sequence>
<dbReference type="InterPro" id="IPR004045">
    <property type="entry name" value="Glutathione_S-Trfase_N"/>
</dbReference>
<dbReference type="GO" id="GO:0005737">
    <property type="term" value="C:cytoplasm"/>
    <property type="evidence" value="ECO:0007669"/>
    <property type="project" value="TreeGrafter"/>
</dbReference>
<evidence type="ECO:0000259" key="2">
    <source>
        <dbReference type="PROSITE" id="PS50405"/>
    </source>
</evidence>
<feature type="domain" description="GST N-terminal" evidence="1">
    <location>
        <begin position="2"/>
        <end position="81"/>
    </location>
</feature>
<dbReference type="RefSeq" id="WP_085751147.1">
    <property type="nucleotide sequence ID" value="NZ_BSPR01000007.1"/>
</dbReference>
<keyword evidence="3" id="KW-0808">Transferase</keyword>